<dbReference type="InParanoid" id="A0A0G4FLA9"/>
<feature type="region of interest" description="Disordered" evidence="1">
    <location>
        <begin position="157"/>
        <end position="185"/>
    </location>
</feature>
<dbReference type="VEuPathDB" id="CryptoDB:Vbra_383"/>
<keyword evidence="2" id="KW-0732">Signal</keyword>
<feature type="region of interest" description="Disordered" evidence="1">
    <location>
        <begin position="61"/>
        <end position="80"/>
    </location>
</feature>
<protein>
    <submittedName>
        <fullName evidence="3">Uncharacterized protein</fullName>
    </submittedName>
</protein>
<dbReference type="AlphaFoldDB" id="A0A0G4FLA9"/>
<proteinExistence type="predicted"/>
<feature type="compositionally biased region" description="Low complexity" evidence="1">
    <location>
        <begin position="162"/>
        <end position="185"/>
    </location>
</feature>
<evidence type="ECO:0000256" key="1">
    <source>
        <dbReference type="SAM" id="MobiDB-lite"/>
    </source>
</evidence>
<organism evidence="3 4">
    <name type="scientific">Vitrella brassicaformis (strain CCMP3155)</name>
    <dbReference type="NCBI Taxonomy" id="1169540"/>
    <lineage>
        <taxon>Eukaryota</taxon>
        <taxon>Sar</taxon>
        <taxon>Alveolata</taxon>
        <taxon>Colpodellida</taxon>
        <taxon>Vitrellaceae</taxon>
        <taxon>Vitrella</taxon>
    </lineage>
</organism>
<feature type="compositionally biased region" description="Low complexity" evidence="1">
    <location>
        <begin position="70"/>
        <end position="80"/>
    </location>
</feature>
<reference evidence="3 4" key="1">
    <citation type="submission" date="2014-11" db="EMBL/GenBank/DDBJ databases">
        <authorList>
            <person name="Zhu J."/>
            <person name="Qi W."/>
            <person name="Song R."/>
        </authorList>
    </citation>
    <scope>NUCLEOTIDE SEQUENCE [LARGE SCALE GENOMIC DNA]</scope>
</reference>
<dbReference type="Proteomes" id="UP000041254">
    <property type="component" value="Unassembled WGS sequence"/>
</dbReference>
<feature type="chain" id="PRO_5005188766" evidence="2">
    <location>
        <begin position="21"/>
        <end position="460"/>
    </location>
</feature>
<keyword evidence="4" id="KW-1185">Reference proteome</keyword>
<evidence type="ECO:0000256" key="2">
    <source>
        <dbReference type="SAM" id="SignalP"/>
    </source>
</evidence>
<accession>A0A0G4FLA9</accession>
<sequence length="460" mass="47649">MSSMRSLRLALFALVAVCTAAPAADQAHKGVPASAKNVTTFGKSGPFAKLDPFLLRAYKNWQDRPSPGKTSTTTTATSTNNTQADTLSFVRETVTVDAVAAGEVAALQQSLEAVSEEEVVCYGHVCSAQVAVERVPDLAPMTELKSASLAMASTVVDRPVTTDDNNTSTSTSTTTASSSNPKPASKLDATLRSIYQQHVSNGTNTGASSLSTILPEAAMLSNDTVTVDAVAAERDNATALKTDLEALTGQEVSCYQHMCSARVPVGAIMELEDMESLAFARAAMATTHPNPNQPVGVGGIGRDLYTSAAASPEADAAAAAEKPESKLDGTLQRLASDWKGDREGEGEGATVLGATVRDGHVTIDAVAASEAEAADLKTSLEGLTSHSVVCVSKICSTNIPLSALAGLEEVESLEYARPSKMVLRGSSQDIMGARGSQGMQGAMAARAAARMKSHNSLRAP</sequence>
<dbReference type="EMBL" id="CDMY01000458">
    <property type="protein sequence ID" value="CEM14786.1"/>
    <property type="molecule type" value="Genomic_DNA"/>
</dbReference>
<name>A0A0G4FLA9_VITBC</name>
<gene>
    <name evidence="3" type="ORF">Vbra_383</name>
</gene>
<evidence type="ECO:0000313" key="3">
    <source>
        <dbReference type="EMBL" id="CEM14786.1"/>
    </source>
</evidence>
<feature type="signal peptide" evidence="2">
    <location>
        <begin position="1"/>
        <end position="20"/>
    </location>
</feature>
<evidence type="ECO:0000313" key="4">
    <source>
        <dbReference type="Proteomes" id="UP000041254"/>
    </source>
</evidence>